<accession>A0AB37W122</accession>
<dbReference type="EMBL" id="PDXB01000052">
    <property type="protein sequence ID" value="RYN18181.1"/>
    <property type="molecule type" value="Genomic_DNA"/>
</dbReference>
<dbReference type="AlphaFoldDB" id="A0AB37W122"/>
<evidence type="ECO:0000313" key="2">
    <source>
        <dbReference type="Proteomes" id="UP000292340"/>
    </source>
</evidence>
<protein>
    <recommendedName>
        <fullName evidence="3">Heterokaryon incompatibility domain-containing protein</fullName>
    </recommendedName>
</protein>
<sequence>MFQWYRKAVVCYVLLEDLNKDAALDVALEDGLSRCRWFTRGWTLQELLAPKQVEIFNEAWVHVGTKSDRAKAISKLTRIPTDVLLNETDILRVSIAERMSWASSRQTKRKEDLAYCLLGIFDVNMPLIYGEGEKAFRRLQEEIIKRSNDLTILVWDPALGSSANVPRYVGILAKSPVQFANSGDVTLGRFDHLEPEPEFSLTNRGLFLKDGFVLVSGSCRIDGNPPSRQYMLRARKYESDVGIFLRKLGPNSYCRLGRIPFTSTRLIDNTTNEDQEMVYIMTDVDHYRNIDDALELSRMYGIYVPEQNRLPEQSRMDMISAVPLLYWDHIDSCFLTAPSRITDFPMVLAVEFSLWAYGYREEIVVIIRDDEHEHKLYVFRSSDAVRDRDLLFRGRTRIEGISWEDLLMKSPQLDRMKDSIELYMVKDTLLVHFFLQGIDHPAGFTIIPPEHEPKPESVASTRLKYLVISIGSQRSNASG</sequence>
<name>A0AB37W122_9PLEO</name>
<reference evidence="1" key="2">
    <citation type="journal article" date="2019" name="bioRxiv">
        <title>Genomics, evolutionary history and diagnostics of the Alternaria alternata species group including apple and Asian pear pathotypes.</title>
        <authorList>
            <person name="Armitage A.D."/>
            <person name="Cockerton H.M."/>
            <person name="Sreenivasaprasad S."/>
            <person name="Woodhall J.W."/>
            <person name="Lane C.R."/>
            <person name="Harrison R.J."/>
            <person name="Clarkson J.P."/>
        </authorList>
    </citation>
    <scope>NUCLEOTIDE SEQUENCE</scope>
    <source>
        <strain evidence="1">FERA 1164</strain>
    </source>
</reference>
<organism evidence="1 2">
    <name type="scientific">Alternaria tenuissima</name>
    <dbReference type="NCBI Taxonomy" id="119927"/>
    <lineage>
        <taxon>Eukaryota</taxon>
        <taxon>Fungi</taxon>
        <taxon>Dikarya</taxon>
        <taxon>Ascomycota</taxon>
        <taxon>Pezizomycotina</taxon>
        <taxon>Dothideomycetes</taxon>
        <taxon>Pleosporomycetidae</taxon>
        <taxon>Pleosporales</taxon>
        <taxon>Pleosporineae</taxon>
        <taxon>Pleosporaceae</taxon>
        <taxon>Alternaria</taxon>
        <taxon>Alternaria sect. Alternaria</taxon>
        <taxon>Alternaria alternata complex</taxon>
    </lineage>
</organism>
<dbReference type="PANTHER" id="PTHR10622">
    <property type="entry name" value="HET DOMAIN-CONTAINING PROTEIN"/>
    <property type="match status" value="1"/>
</dbReference>
<evidence type="ECO:0008006" key="3">
    <source>
        <dbReference type="Google" id="ProtNLM"/>
    </source>
</evidence>
<gene>
    <name evidence="1" type="ORF">AA0115_g11432</name>
</gene>
<reference evidence="1" key="1">
    <citation type="submission" date="2017-10" db="EMBL/GenBank/DDBJ databases">
        <authorList>
            <person name="Armitage A.D."/>
            <person name="Barbara D.J."/>
            <person name="Woodhall J.W."/>
            <person name="Sreenivasaprasad S."/>
            <person name="Lane C.R."/>
            <person name="Clarkson J.P."/>
            <person name="Harrison R.J."/>
        </authorList>
    </citation>
    <scope>NUCLEOTIDE SEQUENCE</scope>
    <source>
        <strain evidence="1">FERA 1164</strain>
    </source>
</reference>
<evidence type="ECO:0000313" key="1">
    <source>
        <dbReference type="EMBL" id="RYN18181.1"/>
    </source>
</evidence>
<dbReference type="Proteomes" id="UP000292340">
    <property type="component" value="Unassembled WGS sequence"/>
</dbReference>
<proteinExistence type="predicted"/>
<dbReference type="PANTHER" id="PTHR10622:SF12">
    <property type="entry name" value="HET DOMAIN-CONTAINING PROTEIN"/>
    <property type="match status" value="1"/>
</dbReference>
<comment type="caution">
    <text evidence="1">The sequence shown here is derived from an EMBL/GenBank/DDBJ whole genome shotgun (WGS) entry which is preliminary data.</text>
</comment>